<dbReference type="GeneID" id="63849802"/>
<comment type="caution">
    <text evidence="1">The sequence shown here is derived from an EMBL/GenBank/DDBJ whole genome shotgun (WGS) entry which is preliminary data.</text>
</comment>
<sequence length="91" mass="10732">MEPQQLLRWIDKQEIVQIDRLCLHALCFPQLRSSADQVTDAHRKTFSWTFHHSTQPKSVHQSKFRRWLGSDESKQNTFLGFLANQELGRVP</sequence>
<evidence type="ECO:0000313" key="1">
    <source>
        <dbReference type="EMBL" id="KAF1851187.1"/>
    </source>
</evidence>
<dbReference type="AlphaFoldDB" id="A0A9P4GTS3"/>
<dbReference type="EMBL" id="ML976614">
    <property type="protein sequence ID" value="KAF1851187.1"/>
    <property type="molecule type" value="Genomic_DNA"/>
</dbReference>
<reference evidence="1" key="1">
    <citation type="submission" date="2020-01" db="EMBL/GenBank/DDBJ databases">
        <authorList>
            <consortium name="DOE Joint Genome Institute"/>
            <person name="Haridas S."/>
            <person name="Albert R."/>
            <person name="Binder M."/>
            <person name="Bloem J."/>
            <person name="Labutti K."/>
            <person name="Salamov A."/>
            <person name="Andreopoulos B."/>
            <person name="Baker S.E."/>
            <person name="Barry K."/>
            <person name="Bills G."/>
            <person name="Bluhm B.H."/>
            <person name="Cannon C."/>
            <person name="Castanera R."/>
            <person name="Culley D.E."/>
            <person name="Daum C."/>
            <person name="Ezra D."/>
            <person name="Gonzalez J.B."/>
            <person name="Henrissat B."/>
            <person name="Kuo A."/>
            <person name="Liang C."/>
            <person name="Lipzen A."/>
            <person name="Lutzoni F."/>
            <person name="Magnuson J."/>
            <person name="Mondo S."/>
            <person name="Nolan M."/>
            <person name="Ohm R."/>
            <person name="Pangilinan J."/>
            <person name="Park H.-J."/>
            <person name="Ramirez L."/>
            <person name="Alfaro M."/>
            <person name="Sun H."/>
            <person name="Tritt A."/>
            <person name="Yoshinaga Y."/>
            <person name="Zwiers L.-H."/>
            <person name="Turgeon B.G."/>
            <person name="Goodwin S.B."/>
            <person name="Spatafora J.W."/>
            <person name="Crous P.W."/>
            <person name="Grigoriev I.V."/>
        </authorList>
    </citation>
    <scope>NUCLEOTIDE SEQUENCE</scope>
    <source>
        <strain evidence="1">CBS 394.84</strain>
    </source>
</reference>
<dbReference type="RefSeq" id="XP_040793750.1">
    <property type="nucleotide sequence ID" value="XM_040932551.1"/>
</dbReference>
<evidence type="ECO:0000313" key="2">
    <source>
        <dbReference type="Proteomes" id="UP000800039"/>
    </source>
</evidence>
<keyword evidence="2" id="KW-1185">Reference proteome</keyword>
<protein>
    <submittedName>
        <fullName evidence="1">Uncharacterized protein</fullName>
    </submittedName>
</protein>
<accession>A0A9P4GTS3</accession>
<proteinExistence type="predicted"/>
<dbReference type="Proteomes" id="UP000800039">
    <property type="component" value="Unassembled WGS sequence"/>
</dbReference>
<gene>
    <name evidence="1" type="ORF">K460DRAFT_361956</name>
</gene>
<name>A0A9P4GTS3_9PLEO</name>
<organism evidence="1 2">
    <name type="scientific">Cucurbitaria berberidis CBS 394.84</name>
    <dbReference type="NCBI Taxonomy" id="1168544"/>
    <lineage>
        <taxon>Eukaryota</taxon>
        <taxon>Fungi</taxon>
        <taxon>Dikarya</taxon>
        <taxon>Ascomycota</taxon>
        <taxon>Pezizomycotina</taxon>
        <taxon>Dothideomycetes</taxon>
        <taxon>Pleosporomycetidae</taxon>
        <taxon>Pleosporales</taxon>
        <taxon>Pleosporineae</taxon>
        <taxon>Cucurbitariaceae</taxon>
        <taxon>Cucurbitaria</taxon>
    </lineage>
</organism>